<evidence type="ECO:0000313" key="2">
    <source>
        <dbReference type="EMBL" id="CBY38363.1"/>
    </source>
</evidence>
<sequence>MDVYNFANAFRQADVYSMSLVHWELFRMVKELNKGYHFTHELPYQKELAGCRATVSSLLRIVAQSGQRPIIASSFEDTPFGLVLQRIFTEG</sequence>
<name>E4XXK8_OIKDI</name>
<dbReference type="EMBL" id="FN653281">
    <property type="protein sequence ID" value="CBY14402.1"/>
    <property type="molecule type" value="Genomic_DNA"/>
</dbReference>
<organism evidence="1">
    <name type="scientific">Oikopleura dioica</name>
    <name type="common">Tunicate</name>
    <dbReference type="NCBI Taxonomy" id="34765"/>
    <lineage>
        <taxon>Eukaryota</taxon>
        <taxon>Metazoa</taxon>
        <taxon>Chordata</taxon>
        <taxon>Tunicata</taxon>
        <taxon>Appendicularia</taxon>
        <taxon>Copelata</taxon>
        <taxon>Oikopleuridae</taxon>
        <taxon>Oikopleura</taxon>
    </lineage>
</organism>
<evidence type="ECO:0000313" key="3">
    <source>
        <dbReference type="Proteomes" id="UP000001307"/>
    </source>
</evidence>
<accession>E4XXK8</accession>
<dbReference type="Proteomes" id="UP000001307">
    <property type="component" value="Unassembled WGS sequence"/>
</dbReference>
<dbReference type="EMBL" id="FN655196">
    <property type="protein sequence ID" value="CBY38363.1"/>
    <property type="molecule type" value="Genomic_DNA"/>
</dbReference>
<gene>
    <name evidence="1" type="ORF">GSOID_T00007398001</name>
    <name evidence="2" type="ORF">GSOID_T00032297001</name>
</gene>
<dbReference type="InParanoid" id="E4XXK8"/>
<proteinExistence type="predicted"/>
<keyword evidence="3" id="KW-1185">Reference proteome</keyword>
<reference evidence="1" key="1">
    <citation type="journal article" date="2010" name="Science">
        <title>Plasticity of animal genome architecture unmasked by rapid evolution of a pelagic tunicate.</title>
        <authorList>
            <person name="Denoeud F."/>
            <person name="Henriet S."/>
            <person name="Mungpakdee S."/>
            <person name="Aury J.M."/>
            <person name="Da Silva C."/>
            <person name="Brinkmann H."/>
            <person name="Mikhaleva J."/>
            <person name="Olsen L.C."/>
            <person name="Jubin C."/>
            <person name="Canestro C."/>
            <person name="Bouquet J.M."/>
            <person name="Danks G."/>
            <person name="Poulain J."/>
            <person name="Campsteijn C."/>
            <person name="Adamski M."/>
            <person name="Cross I."/>
            <person name="Yadetie F."/>
            <person name="Muffato M."/>
            <person name="Louis A."/>
            <person name="Butcher S."/>
            <person name="Tsagkogeorga G."/>
            <person name="Konrad A."/>
            <person name="Singh S."/>
            <person name="Jensen M.F."/>
            <person name="Cong E.H."/>
            <person name="Eikeseth-Otteraa H."/>
            <person name="Noel B."/>
            <person name="Anthouard V."/>
            <person name="Porcel B.M."/>
            <person name="Kachouri-Lafond R."/>
            <person name="Nishino A."/>
            <person name="Ugolini M."/>
            <person name="Chourrout P."/>
            <person name="Nishida H."/>
            <person name="Aasland R."/>
            <person name="Huzurbazar S."/>
            <person name="Westhof E."/>
            <person name="Delsuc F."/>
            <person name="Lehrach H."/>
            <person name="Reinhardt R."/>
            <person name="Weissenbach J."/>
            <person name="Roy S.W."/>
            <person name="Artiguenave F."/>
            <person name="Postlethwait J.H."/>
            <person name="Manak J.R."/>
            <person name="Thompson E.M."/>
            <person name="Jaillon O."/>
            <person name="Du Pasquier L."/>
            <person name="Boudinot P."/>
            <person name="Liberles D.A."/>
            <person name="Volff J.N."/>
            <person name="Philippe H."/>
            <person name="Lenhard B."/>
            <person name="Roest Crollius H."/>
            <person name="Wincker P."/>
            <person name="Chourrout D."/>
        </authorList>
    </citation>
    <scope>NUCLEOTIDE SEQUENCE [LARGE SCALE GENOMIC DNA]</scope>
</reference>
<dbReference type="Proteomes" id="UP000011014">
    <property type="component" value="Unassembled WGS sequence"/>
</dbReference>
<protein>
    <submittedName>
        <fullName evidence="1">Uncharacterized protein</fullName>
    </submittedName>
</protein>
<evidence type="ECO:0000313" key="1">
    <source>
        <dbReference type="EMBL" id="CBY14402.1"/>
    </source>
</evidence>
<dbReference type="AlphaFoldDB" id="E4XXK8"/>
<dbReference type="OrthoDB" id="669224at2759"/>